<evidence type="ECO:0000256" key="22">
    <source>
        <dbReference type="PIRNR" id="PIRNR038895"/>
    </source>
</evidence>
<evidence type="ECO:0000256" key="5">
    <source>
        <dbReference type="ARBA" id="ARBA00008276"/>
    </source>
</evidence>
<dbReference type="InterPro" id="IPR023600">
    <property type="entry name" value="Folylpolyglutamate_synth_euk"/>
</dbReference>
<evidence type="ECO:0000256" key="3">
    <source>
        <dbReference type="ARBA" id="ARBA00004496"/>
    </source>
</evidence>
<feature type="binding site" evidence="23">
    <location>
        <position position="339"/>
    </location>
    <ligand>
        <name>ATP</name>
        <dbReference type="ChEBI" id="CHEBI:30616"/>
    </ligand>
</feature>
<evidence type="ECO:0000256" key="14">
    <source>
        <dbReference type="ARBA" id="ARBA00022840"/>
    </source>
</evidence>
<dbReference type="Gene3D" id="3.40.1190.10">
    <property type="entry name" value="Mur-like, catalytic domain"/>
    <property type="match status" value="1"/>
</dbReference>
<dbReference type="GO" id="GO:0046872">
    <property type="term" value="F:metal ion binding"/>
    <property type="evidence" value="ECO:0007669"/>
    <property type="project" value="UniProtKB-KW"/>
</dbReference>
<keyword evidence="9 22" id="KW-0554">One-carbon metabolism</keyword>
<evidence type="ECO:0000313" key="26">
    <source>
        <dbReference type="EMBL" id="AMD21125.1"/>
    </source>
</evidence>
<dbReference type="GO" id="GO:0004326">
    <property type="term" value="F:tetrahydrofolylpolyglutamate synthase activity"/>
    <property type="evidence" value="ECO:0007669"/>
    <property type="project" value="UniProtKB-EC"/>
</dbReference>
<dbReference type="InterPro" id="IPR036565">
    <property type="entry name" value="Mur-like_cat_sf"/>
</dbReference>
<evidence type="ECO:0000256" key="18">
    <source>
        <dbReference type="ARBA" id="ARBA00025142"/>
    </source>
</evidence>
<dbReference type="GO" id="GO:0006730">
    <property type="term" value="P:one-carbon metabolic process"/>
    <property type="evidence" value="ECO:0007669"/>
    <property type="project" value="UniProtKB-KW"/>
</dbReference>
<dbReference type="UniPathway" id="UPA00850"/>
<dbReference type="GeneID" id="28724401"/>
<dbReference type="RefSeq" id="XP_017988121.1">
    <property type="nucleotide sequence ID" value="XM_018132598.1"/>
</dbReference>
<evidence type="ECO:0000256" key="16">
    <source>
        <dbReference type="ARBA" id="ARBA00023128"/>
    </source>
</evidence>
<evidence type="ECO:0000256" key="6">
    <source>
        <dbReference type="ARBA" id="ARBA00013025"/>
    </source>
</evidence>
<keyword evidence="27" id="KW-1185">Reference proteome</keyword>
<keyword evidence="14 23" id="KW-0067">ATP-binding</keyword>
<dbReference type="InterPro" id="IPR013221">
    <property type="entry name" value="Mur_ligase_cen"/>
</dbReference>
<dbReference type="PANTHER" id="PTHR11136">
    <property type="entry name" value="FOLYLPOLYGLUTAMATE SYNTHASE-RELATED"/>
    <property type="match status" value="1"/>
</dbReference>
<evidence type="ECO:0000256" key="21">
    <source>
        <dbReference type="ARBA" id="ARBA00047493"/>
    </source>
</evidence>
<evidence type="ECO:0000259" key="25">
    <source>
        <dbReference type="Pfam" id="PF08245"/>
    </source>
</evidence>
<dbReference type="SUPFAM" id="SSF53623">
    <property type="entry name" value="MurD-like peptide ligases, catalytic domain"/>
    <property type="match status" value="1"/>
</dbReference>
<comment type="function">
    <text evidence="18">Catalyzes conversion of folates to polyglutamate derivatives allowing concentration of folate compounds in the cell and the intracellular retention of these cofactors, which are important substrates for most of the folate-dependent enzymes that are involved in one-carbon transfer reactions involved in purine, pyrimidine and amino acid synthesis. Required for methionine synthesis and maintenance of intact mitochondrial DNA. Involved in telomere maintenance.</text>
</comment>
<dbReference type="InterPro" id="IPR018109">
    <property type="entry name" value="Folylpolyglutamate_synth_CS"/>
</dbReference>
<dbReference type="NCBIfam" id="TIGR01499">
    <property type="entry name" value="folC"/>
    <property type="match status" value="1"/>
</dbReference>
<feature type="binding site" evidence="24">
    <location>
        <position position="205"/>
    </location>
    <ligand>
        <name>Mg(2+)</name>
        <dbReference type="ChEBI" id="CHEBI:18420"/>
        <label>1</label>
    </ligand>
</feature>
<dbReference type="Gene3D" id="3.90.190.20">
    <property type="entry name" value="Mur ligase, C-terminal domain"/>
    <property type="match status" value="1"/>
</dbReference>
<keyword evidence="15 24" id="KW-0460">Magnesium</keyword>
<gene>
    <name evidence="26" type="ORF">AW171_hschr53058</name>
</gene>
<evidence type="ECO:0000256" key="23">
    <source>
        <dbReference type="PIRSR" id="PIRSR038895-1"/>
    </source>
</evidence>
<evidence type="ECO:0000256" key="8">
    <source>
        <dbReference type="ARBA" id="ARBA00022490"/>
    </source>
</evidence>
<evidence type="ECO:0000256" key="9">
    <source>
        <dbReference type="ARBA" id="ARBA00022563"/>
    </source>
</evidence>
<keyword evidence="10 22" id="KW-0436">Ligase</keyword>
<keyword evidence="16" id="KW-0496">Mitochondrion</keyword>
<dbReference type="GO" id="GO:0005829">
    <property type="term" value="C:cytosol"/>
    <property type="evidence" value="ECO:0007669"/>
    <property type="project" value="TreeGrafter"/>
</dbReference>
<reference evidence="26 27" key="1">
    <citation type="submission" date="2016-01" db="EMBL/GenBank/DDBJ databases">
        <title>Genome sequence of the yeast Holleya sinecauda.</title>
        <authorList>
            <person name="Dietrich F.S."/>
        </authorList>
    </citation>
    <scope>NUCLEOTIDE SEQUENCE [LARGE SCALE GENOMIC DNA]</scope>
    <source>
        <strain evidence="26 27">ATCC 58844</strain>
    </source>
</reference>
<evidence type="ECO:0000256" key="17">
    <source>
        <dbReference type="ARBA" id="ARBA00023136"/>
    </source>
</evidence>
<keyword evidence="17" id="KW-0472">Membrane</keyword>
<evidence type="ECO:0000256" key="2">
    <source>
        <dbReference type="ARBA" id="ARBA00004305"/>
    </source>
</evidence>
<evidence type="ECO:0000256" key="4">
    <source>
        <dbReference type="ARBA" id="ARBA00005150"/>
    </source>
</evidence>
<dbReference type="FunFam" id="3.40.1190.10:FF:000009">
    <property type="entry name" value="Folylpolyglutamate synthase"/>
    <property type="match status" value="1"/>
</dbReference>
<dbReference type="EMBL" id="CP014245">
    <property type="protein sequence ID" value="AMD21125.1"/>
    <property type="molecule type" value="Genomic_DNA"/>
</dbReference>
<keyword evidence="11 24" id="KW-0479">Metal-binding</keyword>
<evidence type="ECO:0000256" key="19">
    <source>
        <dbReference type="ARBA" id="ARBA00030592"/>
    </source>
</evidence>
<dbReference type="InterPro" id="IPR036615">
    <property type="entry name" value="Mur_ligase_C_dom_sf"/>
</dbReference>
<dbReference type="OrthoDB" id="5212574at2759"/>
<dbReference type="Pfam" id="PF08245">
    <property type="entry name" value="Mur_ligase_M"/>
    <property type="match status" value="1"/>
</dbReference>
<dbReference type="GO" id="GO:0005759">
    <property type="term" value="C:mitochondrial matrix"/>
    <property type="evidence" value="ECO:0007669"/>
    <property type="project" value="UniProtKB-SubCell"/>
</dbReference>
<dbReference type="PIRSF" id="PIRSF038895">
    <property type="entry name" value="FPGS"/>
    <property type="match status" value="1"/>
</dbReference>
<proteinExistence type="inferred from homology"/>
<accession>A0A0X8HTG9</accession>
<dbReference type="AlphaFoldDB" id="A0A0X8HTG9"/>
<dbReference type="PANTHER" id="PTHR11136:SF5">
    <property type="entry name" value="FOLYLPOLYGLUTAMATE SYNTHASE, MITOCHONDRIAL"/>
    <property type="match status" value="1"/>
</dbReference>
<comment type="catalytic activity">
    <reaction evidence="21 22">
        <text>(6S)-5,6,7,8-tetrahydrofolyl-(gamma-L-Glu)(n) + L-glutamate + ATP = (6S)-5,6,7,8-tetrahydrofolyl-(gamma-L-Glu)(n+1) + ADP + phosphate + H(+)</text>
        <dbReference type="Rhea" id="RHEA:10580"/>
        <dbReference type="Rhea" id="RHEA-COMP:14738"/>
        <dbReference type="Rhea" id="RHEA-COMP:14740"/>
        <dbReference type="ChEBI" id="CHEBI:15378"/>
        <dbReference type="ChEBI" id="CHEBI:29985"/>
        <dbReference type="ChEBI" id="CHEBI:30616"/>
        <dbReference type="ChEBI" id="CHEBI:43474"/>
        <dbReference type="ChEBI" id="CHEBI:141005"/>
        <dbReference type="ChEBI" id="CHEBI:456216"/>
        <dbReference type="EC" id="6.3.2.17"/>
    </reaction>
</comment>
<evidence type="ECO:0000256" key="12">
    <source>
        <dbReference type="ARBA" id="ARBA00022741"/>
    </source>
</evidence>
<feature type="domain" description="Mur ligase central" evidence="25">
    <location>
        <begin position="71"/>
        <end position="250"/>
    </location>
</feature>
<evidence type="ECO:0000313" key="27">
    <source>
        <dbReference type="Proteomes" id="UP000243052"/>
    </source>
</evidence>
<evidence type="ECO:0000256" key="10">
    <source>
        <dbReference type="ARBA" id="ARBA00022598"/>
    </source>
</evidence>
<evidence type="ECO:0000256" key="1">
    <source>
        <dbReference type="ARBA" id="ARBA00004273"/>
    </source>
</evidence>
<dbReference type="SUPFAM" id="SSF53244">
    <property type="entry name" value="MurD-like peptide ligases, peptide-binding domain"/>
    <property type="match status" value="1"/>
</dbReference>
<feature type="binding site" evidence="24">
    <location>
        <position position="177"/>
    </location>
    <ligand>
        <name>Mg(2+)</name>
        <dbReference type="ChEBI" id="CHEBI:18420"/>
        <label>1</label>
    </ligand>
</feature>
<comment type="cofactor">
    <cofactor evidence="22">
        <name>a monovalent cation</name>
        <dbReference type="ChEBI" id="CHEBI:60242"/>
    </cofactor>
    <text evidence="22">A monovalent cation.</text>
</comment>
<dbReference type="GO" id="GO:0005743">
    <property type="term" value="C:mitochondrial inner membrane"/>
    <property type="evidence" value="ECO:0007669"/>
    <property type="project" value="UniProtKB-SubCell"/>
</dbReference>
<keyword evidence="13" id="KW-0999">Mitochondrion inner membrane</keyword>
<sequence length="488" mass="54114">MVARSLVRMASRTYQDAVEHLNSLQSITANVPVITNTPGYVNKNNLREMQQWSREIGYNPSSYNQLNIIHVTGTKGKGSTAAFTQSILMQYRNKFKKIGMFTSPHLRTIRERIMINGEPISEEKFSKFFFEVWDKLEAARDKSAEEKEVARPSYFKYLTLMSFYVFMKEGCDACIFEVGIGGLHDSTNIIEKPVACGVSLIGIDHTNMLGNTIEEIAFNKGGIFKNGSPAFSVQNQVTEAMSVLKNCAKEVDTKLTEVRPFSELNGVKLGIAGSFQVSNASLAVALANESLKNAGIETGLDVTDVNAKLPEKFVEGLIQAKWEGRCQTIKEGNITWYIDGAHTKDSIIAASQWFAETTGSSPNKKVLLFNQQKRNANELVAELNNALQNTVSFDEAIFTTNITWKLGTYSPDLVSVNESPEGVRKMELQKALSVAWDELHKDKSSTSNIAPDIDSAVTMLRERNEPLDIFVTGSLHLVGGLLVVLDRK</sequence>
<comment type="similarity">
    <text evidence="5 22">Belongs to the folylpolyglutamate synthase family.</text>
</comment>
<evidence type="ECO:0000256" key="15">
    <source>
        <dbReference type="ARBA" id="ARBA00022842"/>
    </source>
</evidence>
<feature type="binding site" evidence="23">
    <location>
        <position position="325"/>
    </location>
    <ligand>
        <name>ATP</name>
        <dbReference type="ChEBI" id="CHEBI:30616"/>
    </ligand>
</feature>
<dbReference type="PROSITE" id="PS01012">
    <property type="entry name" value="FOLYLPOLYGLU_SYNT_2"/>
    <property type="match status" value="1"/>
</dbReference>
<comment type="subcellular location">
    <subcellularLocation>
        <location evidence="3">Cytoplasm</location>
    </subcellularLocation>
    <subcellularLocation>
        <location evidence="1">Mitochondrion inner membrane</location>
    </subcellularLocation>
    <subcellularLocation>
        <location evidence="2">Mitochondrion matrix</location>
    </subcellularLocation>
</comment>
<dbReference type="Proteomes" id="UP000243052">
    <property type="component" value="Chromosome v"/>
</dbReference>
<dbReference type="STRING" id="45286.A0A0X8HTG9"/>
<evidence type="ECO:0000256" key="13">
    <source>
        <dbReference type="ARBA" id="ARBA00022792"/>
    </source>
</evidence>
<evidence type="ECO:0000256" key="7">
    <source>
        <dbReference type="ARBA" id="ARBA00018660"/>
    </source>
</evidence>
<organism evidence="26 27">
    <name type="scientific">Eremothecium sinecaudum</name>
    <dbReference type="NCBI Taxonomy" id="45286"/>
    <lineage>
        <taxon>Eukaryota</taxon>
        <taxon>Fungi</taxon>
        <taxon>Dikarya</taxon>
        <taxon>Ascomycota</taxon>
        <taxon>Saccharomycotina</taxon>
        <taxon>Saccharomycetes</taxon>
        <taxon>Saccharomycetales</taxon>
        <taxon>Saccharomycetaceae</taxon>
        <taxon>Eremothecium</taxon>
    </lineage>
</organism>
<dbReference type="InterPro" id="IPR001645">
    <property type="entry name" value="Folylpolyglutamate_synth"/>
</dbReference>
<dbReference type="GO" id="GO:0005524">
    <property type="term" value="F:ATP binding"/>
    <property type="evidence" value="ECO:0007669"/>
    <property type="project" value="UniProtKB-KW"/>
</dbReference>
<keyword evidence="12 23" id="KW-0547">Nucleotide-binding</keyword>
<evidence type="ECO:0000256" key="11">
    <source>
        <dbReference type="ARBA" id="ARBA00022723"/>
    </source>
</evidence>
<feature type="binding site" evidence="24">
    <location>
        <position position="103"/>
    </location>
    <ligand>
        <name>Mg(2+)</name>
        <dbReference type="ChEBI" id="CHEBI:18420"/>
        <label>1</label>
    </ligand>
</feature>
<protein>
    <recommendedName>
        <fullName evidence="7 22">Folylpolyglutamate synthase</fullName>
        <ecNumber evidence="6 22">6.3.2.17</ecNumber>
    </recommendedName>
    <alternativeName>
        <fullName evidence="20 22">Folylpoly-gamma-glutamate synthetase</fullName>
    </alternativeName>
    <alternativeName>
        <fullName evidence="19 22">Tetrahydrofolylpolyglutamate synthase</fullName>
    </alternativeName>
</protein>
<comment type="pathway">
    <text evidence="4 22">Cofactor biosynthesis; tetrahydrofolylpolyglutamate biosynthesis.</text>
</comment>
<keyword evidence="8" id="KW-0963">Cytoplasm</keyword>
<evidence type="ECO:0000256" key="24">
    <source>
        <dbReference type="PIRSR" id="PIRSR038895-2"/>
    </source>
</evidence>
<name>A0A0X8HTG9_9SACH</name>
<dbReference type="EC" id="6.3.2.17" evidence="6 22"/>
<evidence type="ECO:0000256" key="20">
    <source>
        <dbReference type="ARBA" id="ARBA00030876"/>
    </source>
</evidence>